<dbReference type="Proteomes" id="UP001152803">
    <property type="component" value="Unassembled WGS sequence"/>
</dbReference>
<feature type="domain" description="SOCS box" evidence="8">
    <location>
        <begin position="198"/>
        <end position="247"/>
    </location>
</feature>
<evidence type="ECO:0008006" key="11">
    <source>
        <dbReference type="Google" id="ProtNLM"/>
    </source>
</evidence>
<evidence type="ECO:0000313" key="9">
    <source>
        <dbReference type="EMBL" id="KAJ8253946.1"/>
    </source>
</evidence>
<dbReference type="SMART" id="SM00969">
    <property type="entry name" value="SOCS_box"/>
    <property type="match status" value="1"/>
</dbReference>
<keyword evidence="5 6" id="KW-0727">SH2 domain</keyword>
<organism evidence="9 10">
    <name type="scientific">Conger conger</name>
    <name type="common">Conger eel</name>
    <name type="synonym">Muraena conger</name>
    <dbReference type="NCBI Taxonomy" id="82655"/>
    <lineage>
        <taxon>Eukaryota</taxon>
        <taxon>Metazoa</taxon>
        <taxon>Chordata</taxon>
        <taxon>Craniata</taxon>
        <taxon>Vertebrata</taxon>
        <taxon>Euteleostomi</taxon>
        <taxon>Actinopterygii</taxon>
        <taxon>Neopterygii</taxon>
        <taxon>Teleostei</taxon>
        <taxon>Anguilliformes</taxon>
        <taxon>Congridae</taxon>
        <taxon>Conger</taxon>
    </lineage>
</organism>
<dbReference type="SUPFAM" id="SSF158235">
    <property type="entry name" value="SOCS box-like"/>
    <property type="match status" value="1"/>
</dbReference>
<dbReference type="AlphaFoldDB" id="A0A9Q1CZK1"/>
<dbReference type="FunFam" id="3.30.505.10:FF:000054">
    <property type="entry name" value="Suppressor of cytokine signaling 1"/>
    <property type="match status" value="1"/>
</dbReference>
<comment type="pathway">
    <text evidence="1">Protein modification; protein ubiquitination.</text>
</comment>
<dbReference type="InterPro" id="IPR001496">
    <property type="entry name" value="SOCS_box"/>
</dbReference>
<keyword evidence="4" id="KW-0833">Ubl conjugation pathway</keyword>
<dbReference type="Gene3D" id="1.10.750.20">
    <property type="entry name" value="SOCS box"/>
    <property type="match status" value="1"/>
</dbReference>
<evidence type="ECO:0000259" key="7">
    <source>
        <dbReference type="PROSITE" id="PS50001"/>
    </source>
</evidence>
<dbReference type="SUPFAM" id="SSF55550">
    <property type="entry name" value="SH2 domain"/>
    <property type="match status" value="1"/>
</dbReference>
<evidence type="ECO:0000256" key="4">
    <source>
        <dbReference type="ARBA" id="ARBA00022786"/>
    </source>
</evidence>
<dbReference type="SMART" id="SM00252">
    <property type="entry name" value="SH2"/>
    <property type="match status" value="1"/>
</dbReference>
<dbReference type="Gene3D" id="3.30.505.10">
    <property type="entry name" value="SH2 domain"/>
    <property type="match status" value="1"/>
</dbReference>
<reference evidence="9" key="1">
    <citation type="journal article" date="2023" name="Science">
        <title>Genome structures resolve the early diversification of teleost fishes.</title>
        <authorList>
            <person name="Parey E."/>
            <person name="Louis A."/>
            <person name="Montfort J."/>
            <person name="Bouchez O."/>
            <person name="Roques C."/>
            <person name="Iampietro C."/>
            <person name="Lluch J."/>
            <person name="Castinel A."/>
            <person name="Donnadieu C."/>
            <person name="Desvignes T."/>
            <person name="Floi Bucao C."/>
            <person name="Jouanno E."/>
            <person name="Wen M."/>
            <person name="Mejri S."/>
            <person name="Dirks R."/>
            <person name="Jansen H."/>
            <person name="Henkel C."/>
            <person name="Chen W.J."/>
            <person name="Zahm M."/>
            <person name="Cabau C."/>
            <person name="Klopp C."/>
            <person name="Thompson A.W."/>
            <person name="Robinson-Rechavi M."/>
            <person name="Braasch I."/>
            <person name="Lecointre G."/>
            <person name="Bobe J."/>
            <person name="Postlethwait J.H."/>
            <person name="Berthelot C."/>
            <person name="Roest Crollius H."/>
            <person name="Guiguen Y."/>
        </authorList>
    </citation>
    <scope>NUCLEOTIDE SEQUENCE</scope>
    <source>
        <strain evidence="9">Concon-B</strain>
    </source>
</reference>
<dbReference type="Pfam" id="PF07525">
    <property type="entry name" value="SOCS_box"/>
    <property type="match status" value="1"/>
</dbReference>
<dbReference type="PROSITE" id="PS50001">
    <property type="entry name" value="SH2"/>
    <property type="match status" value="1"/>
</dbReference>
<dbReference type="OrthoDB" id="9937362at2759"/>
<keyword evidence="2" id="KW-0341">Growth regulation</keyword>
<dbReference type="InterPro" id="IPR035861">
    <property type="entry name" value="SOCS1_SH2"/>
</dbReference>
<comment type="caution">
    <text evidence="9">The sequence shown here is derived from an EMBL/GenBank/DDBJ whole genome shotgun (WGS) entry which is preliminary data.</text>
</comment>
<protein>
    <recommendedName>
        <fullName evidence="11">Suppressor of cytokine signaling 1</fullName>
    </recommendedName>
</protein>
<keyword evidence="10" id="KW-1185">Reference proteome</keyword>
<dbReference type="GO" id="GO:0046935">
    <property type="term" value="F:1-phosphatidylinositol-3-kinase regulator activity"/>
    <property type="evidence" value="ECO:0007669"/>
    <property type="project" value="TreeGrafter"/>
</dbReference>
<dbReference type="CDD" id="cd10382">
    <property type="entry name" value="SH2_SOCS1"/>
    <property type="match status" value="1"/>
</dbReference>
<dbReference type="PRINTS" id="PR00401">
    <property type="entry name" value="SH2DOMAIN"/>
</dbReference>
<dbReference type="EMBL" id="JAFJMO010000016">
    <property type="protein sequence ID" value="KAJ8253946.1"/>
    <property type="molecule type" value="Genomic_DNA"/>
</dbReference>
<dbReference type="PANTHER" id="PTHR10155:SF4">
    <property type="entry name" value="SUPPRESSOR OF CYTOKINE SIGNALING 1"/>
    <property type="match status" value="1"/>
</dbReference>
<dbReference type="GO" id="GO:0046854">
    <property type="term" value="P:phosphatidylinositol phosphate biosynthetic process"/>
    <property type="evidence" value="ECO:0007669"/>
    <property type="project" value="TreeGrafter"/>
</dbReference>
<gene>
    <name evidence="9" type="ORF">COCON_G00205580</name>
</gene>
<evidence type="ECO:0000256" key="1">
    <source>
        <dbReference type="ARBA" id="ARBA00004906"/>
    </source>
</evidence>
<feature type="domain" description="SH2" evidence="7">
    <location>
        <begin position="116"/>
        <end position="212"/>
    </location>
</feature>
<dbReference type="InterPro" id="IPR000980">
    <property type="entry name" value="SH2"/>
</dbReference>
<dbReference type="GO" id="GO:0035556">
    <property type="term" value="P:intracellular signal transduction"/>
    <property type="evidence" value="ECO:0007669"/>
    <property type="project" value="InterPro"/>
</dbReference>
<dbReference type="InterPro" id="IPR036860">
    <property type="entry name" value="SH2_dom_sf"/>
</dbReference>
<dbReference type="SMART" id="SM00253">
    <property type="entry name" value="SOCS"/>
    <property type="match status" value="1"/>
</dbReference>
<name>A0A9Q1CZK1_CONCO</name>
<evidence type="ECO:0000256" key="2">
    <source>
        <dbReference type="ARBA" id="ARBA00022604"/>
    </source>
</evidence>
<dbReference type="GO" id="GO:0005942">
    <property type="term" value="C:phosphatidylinositol 3-kinase complex"/>
    <property type="evidence" value="ECO:0007669"/>
    <property type="project" value="TreeGrafter"/>
</dbReference>
<sequence>MKTISTPGLWKYRLKRIRTASSRSTFQFGSSAENRDFCQDISKHFGRSKPTVRLDVGRYGRPHGPALVGHPHPRALALPPPRPQNLEYPTHFRTFKNVEDLHLITATSTMLETSGFYWGPMAVEEAHSRLRGEPLGTFLVRDSQQKDVFFTLSYRSPSGPVSIRINFQASRFSLSGSKESFDSLFKLLEHYTSTPRKSLTRPYRKVRLRTLQELCRQRIVQTWGRERIHTVPVNHILKDFLLSFPCRL</sequence>
<dbReference type="GO" id="GO:0009968">
    <property type="term" value="P:negative regulation of signal transduction"/>
    <property type="evidence" value="ECO:0007669"/>
    <property type="project" value="UniProtKB-KW"/>
</dbReference>
<evidence type="ECO:0000256" key="3">
    <source>
        <dbReference type="ARBA" id="ARBA00022700"/>
    </source>
</evidence>
<dbReference type="InterPro" id="IPR036036">
    <property type="entry name" value="SOCS_box-like_dom_sf"/>
</dbReference>
<evidence type="ECO:0000313" key="10">
    <source>
        <dbReference type="Proteomes" id="UP001152803"/>
    </source>
</evidence>
<dbReference type="PANTHER" id="PTHR10155">
    <property type="entry name" value="PHOSPHATIDYLINOSITOL 3-KINASE REGULATORY SUBUNIT"/>
    <property type="match status" value="1"/>
</dbReference>
<keyword evidence="3" id="KW-0734">Signal transduction inhibitor</keyword>
<evidence type="ECO:0000256" key="6">
    <source>
        <dbReference type="PROSITE-ProRule" id="PRU00191"/>
    </source>
</evidence>
<dbReference type="PROSITE" id="PS50225">
    <property type="entry name" value="SOCS"/>
    <property type="match status" value="1"/>
</dbReference>
<evidence type="ECO:0000259" key="8">
    <source>
        <dbReference type="PROSITE" id="PS50225"/>
    </source>
</evidence>
<dbReference type="Pfam" id="PF00017">
    <property type="entry name" value="SH2"/>
    <property type="match status" value="1"/>
</dbReference>
<proteinExistence type="predicted"/>
<evidence type="ECO:0000256" key="5">
    <source>
        <dbReference type="ARBA" id="ARBA00022999"/>
    </source>
</evidence>
<accession>A0A9Q1CZK1</accession>